<dbReference type="PANTHER" id="PTHR33545">
    <property type="entry name" value="UPF0750 MEMBRANE PROTEIN YITT-RELATED"/>
    <property type="match status" value="1"/>
</dbReference>
<keyword evidence="3 6" id="KW-0812">Transmembrane</keyword>
<feature type="transmembrane region" description="Helical" evidence="6">
    <location>
        <begin position="187"/>
        <end position="204"/>
    </location>
</feature>
<dbReference type="GO" id="GO:0005886">
    <property type="term" value="C:plasma membrane"/>
    <property type="evidence" value="ECO:0007669"/>
    <property type="project" value="UniProtKB-SubCell"/>
</dbReference>
<protein>
    <recommendedName>
        <fullName evidence="9">BCR, YitT family</fullName>
    </recommendedName>
</protein>
<feature type="transmembrane region" description="Helical" evidence="6">
    <location>
        <begin position="160"/>
        <end position="181"/>
    </location>
</feature>
<reference evidence="7 8" key="1">
    <citation type="submission" date="2015-09" db="EMBL/GenBank/DDBJ databases">
        <authorList>
            <person name="Jackson K.R."/>
            <person name="Lunt B.L."/>
            <person name="Fisher J.N.B."/>
            <person name="Gardner A.V."/>
            <person name="Bailey M.E."/>
            <person name="Deus L.M."/>
            <person name="Earl A.S."/>
            <person name="Gibby P.D."/>
            <person name="Hartmann K.A."/>
            <person name="Liu J.E."/>
            <person name="Manci A.M."/>
            <person name="Nielsen D.A."/>
            <person name="Solomon M.B."/>
            <person name="Breakwell D.P."/>
            <person name="Burnett S.H."/>
            <person name="Grose J.H."/>
        </authorList>
    </citation>
    <scope>NUCLEOTIDE SEQUENCE [LARGE SCALE GENOMIC DNA]</scope>
    <source>
        <strain evidence="7 8">CECT 7799</strain>
    </source>
</reference>
<dbReference type="STRING" id="313367.JSE7799_00890"/>
<feature type="transmembrane region" description="Helical" evidence="6">
    <location>
        <begin position="92"/>
        <end position="110"/>
    </location>
</feature>
<keyword evidence="8" id="KW-1185">Reference proteome</keyword>
<dbReference type="RefSeq" id="WP_055662545.1">
    <property type="nucleotide sequence ID" value="NZ_CYPR01000048.1"/>
</dbReference>
<dbReference type="OrthoDB" id="3296441at2"/>
<feature type="transmembrane region" description="Helical" evidence="6">
    <location>
        <begin position="29"/>
        <end position="50"/>
    </location>
</feature>
<accession>A0A0M7BA24</accession>
<evidence type="ECO:0000256" key="4">
    <source>
        <dbReference type="ARBA" id="ARBA00022989"/>
    </source>
</evidence>
<keyword evidence="4 6" id="KW-1133">Transmembrane helix</keyword>
<keyword evidence="2" id="KW-1003">Cell membrane</keyword>
<dbReference type="Proteomes" id="UP000049455">
    <property type="component" value="Unassembled WGS sequence"/>
</dbReference>
<dbReference type="InterPro" id="IPR003740">
    <property type="entry name" value="YitT"/>
</dbReference>
<comment type="subcellular location">
    <subcellularLocation>
        <location evidence="1">Cell membrane</location>
        <topology evidence="1">Multi-pass membrane protein</topology>
    </subcellularLocation>
</comment>
<evidence type="ECO:0000256" key="3">
    <source>
        <dbReference type="ARBA" id="ARBA00022692"/>
    </source>
</evidence>
<gene>
    <name evidence="7" type="ORF">JSE7799_00890</name>
</gene>
<name>A0A0M7BA24_9RHOB</name>
<feature type="transmembrane region" description="Helical" evidence="6">
    <location>
        <begin position="122"/>
        <end position="140"/>
    </location>
</feature>
<proteinExistence type="predicted"/>
<evidence type="ECO:0000313" key="7">
    <source>
        <dbReference type="EMBL" id="CUH30879.1"/>
    </source>
</evidence>
<dbReference type="EMBL" id="CYPR01000048">
    <property type="protein sequence ID" value="CUH30879.1"/>
    <property type="molecule type" value="Genomic_DNA"/>
</dbReference>
<organism evidence="7 8">
    <name type="scientific">Jannaschia seosinensis</name>
    <dbReference type="NCBI Taxonomy" id="313367"/>
    <lineage>
        <taxon>Bacteria</taxon>
        <taxon>Pseudomonadati</taxon>
        <taxon>Pseudomonadota</taxon>
        <taxon>Alphaproteobacteria</taxon>
        <taxon>Rhodobacterales</taxon>
        <taxon>Roseobacteraceae</taxon>
        <taxon>Jannaschia</taxon>
    </lineage>
</organism>
<dbReference type="InterPro" id="IPR051461">
    <property type="entry name" value="UPF0750_membrane"/>
</dbReference>
<evidence type="ECO:0000256" key="2">
    <source>
        <dbReference type="ARBA" id="ARBA00022475"/>
    </source>
</evidence>
<dbReference type="AlphaFoldDB" id="A0A0M7BA24"/>
<sequence length="214" mass="22875">MARSKPSADSREPHRPAPLAHTPLEDAQALLLGTLLCALGVQFLTAAGLVTGQTAGLGVLLSYTTGLSFAVWFFILNLPFYVLGWVRMGPRFVAKTVMAVTMVSVLTALLPHALSFEQLDPWVASVLSGAVIGMGLIVIFRHGASLGGVGILALWMQESFGIRAGWVQLGFDALLFLVAFILLDARLVAASLLGAVVVNLIIAVNHRRDRYIGR</sequence>
<feature type="transmembrane region" description="Helical" evidence="6">
    <location>
        <begin position="56"/>
        <end position="80"/>
    </location>
</feature>
<dbReference type="PANTHER" id="PTHR33545:SF5">
    <property type="entry name" value="UPF0750 MEMBRANE PROTEIN YITT"/>
    <property type="match status" value="1"/>
</dbReference>
<evidence type="ECO:0008006" key="9">
    <source>
        <dbReference type="Google" id="ProtNLM"/>
    </source>
</evidence>
<dbReference type="Pfam" id="PF02588">
    <property type="entry name" value="YitT_membrane"/>
    <property type="match status" value="1"/>
</dbReference>
<evidence type="ECO:0000256" key="1">
    <source>
        <dbReference type="ARBA" id="ARBA00004651"/>
    </source>
</evidence>
<evidence type="ECO:0000313" key="8">
    <source>
        <dbReference type="Proteomes" id="UP000049455"/>
    </source>
</evidence>
<evidence type="ECO:0000256" key="6">
    <source>
        <dbReference type="SAM" id="Phobius"/>
    </source>
</evidence>
<evidence type="ECO:0000256" key="5">
    <source>
        <dbReference type="ARBA" id="ARBA00023136"/>
    </source>
</evidence>
<keyword evidence="5 6" id="KW-0472">Membrane</keyword>